<dbReference type="InterPro" id="IPR014756">
    <property type="entry name" value="Ig_E-set"/>
</dbReference>
<evidence type="ECO:0000313" key="3">
    <source>
        <dbReference type="EMBL" id="CAL8125433.1"/>
    </source>
</evidence>
<feature type="compositionally biased region" description="Polar residues" evidence="2">
    <location>
        <begin position="317"/>
        <end position="345"/>
    </location>
</feature>
<dbReference type="InterPro" id="IPR014752">
    <property type="entry name" value="Arrestin-like_C"/>
</dbReference>
<accession>A0ABP1RBS6</accession>
<dbReference type="EMBL" id="CAXLJM020000069">
    <property type="protein sequence ID" value="CAL8125433.1"/>
    <property type="molecule type" value="Genomic_DNA"/>
</dbReference>
<dbReference type="InterPro" id="IPR028934">
    <property type="entry name" value="Vps26-related"/>
</dbReference>
<organism evidence="3 4">
    <name type="scientific">Orchesella dallaii</name>
    <dbReference type="NCBI Taxonomy" id="48710"/>
    <lineage>
        <taxon>Eukaryota</taxon>
        <taxon>Metazoa</taxon>
        <taxon>Ecdysozoa</taxon>
        <taxon>Arthropoda</taxon>
        <taxon>Hexapoda</taxon>
        <taxon>Collembola</taxon>
        <taxon>Entomobryomorpha</taxon>
        <taxon>Entomobryoidea</taxon>
        <taxon>Orchesellidae</taxon>
        <taxon>Orchesellinae</taxon>
        <taxon>Orchesella</taxon>
    </lineage>
</organism>
<feature type="region of interest" description="Disordered" evidence="2">
    <location>
        <begin position="317"/>
        <end position="519"/>
    </location>
</feature>
<sequence>MVKNFFGFGPSADIDIVLDGQETRKTAEIKTEDGKKERHLLYFDGEHVSGKVHIHIRKPGSRLEHFGIKVELFGQIELYYDRGNHHNFLHIPKELARPGDLFQHTTYNFDFQTVDKPFESYTGSNVKLRYFLRATVVRRLSDIVKEKEIVVQTLSQYPEMNSSIKMEVGIEDCLHIEFEYNKSKYHLKDVIVGKIYFLLVRIKIKHMEIAIIKRETTGSGPNTFNENETIAKYEIMDGAPVRGESIPIRVFLSGYELTPTMKDINKKFSVRYYLNLVLVDEEDRRYFKQQEIILWRKADKTRRPFQASLQQQYKQMQNPNVQFSNSDQSITGSGRLHQGQNQNDGVENASEYPENRPAKSKREVEELLRGKDEESEEPPSLPDRFAHAGRSPLEQDSELSTPEKEFQSVINSKDNRVISPLVSPTEMPTTEEKNAQPQPQVEQITVKPSPSPENEQKNEEKEKASNDEGNDEDEKESPTPKNNDDATVSLVEEQGEVETQETKVNQKKIPKEPTPVAET</sequence>
<name>A0ABP1RBS6_9HEXA</name>
<keyword evidence="4" id="KW-1185">Reference proteome</keyword>
<evidence type="ECO:0000256" key="2">
    <source>
        <dbReference type="SAM" id="MobiDB-lite"/>
    </source>
</evidence>
<feature type="compositionally biased region" description="Basic and acidic residues" evidence="2">
    <location>
        <begin position="454"/>
        <end position="466"/>
    </location>
</feature>
<proteinExistence type="inferred from homology"/>
<evidence type="ECO:0000256" key="1">
    <source>
        <dbReference type="ARBA" id="ARBA00009100"/>
    </source>
</evidence>
<dbReference type="SUPFAM" id="SSF81296">
    <property type="entry name" value="E set domains"/>
    <property type="match status" value="1"/>
</dbReference>
<protein>
    <recommendedName>
        <fullName evidence="5">Vacuolar protein sorting-associated protein 26</fullName>
    </recommendedName>
</protein>
<dbReference type="Proteomes" id="UP001642540">
    <property type="component" value="Unassembled WGS sequence"/>
</dbReference>
<feature type="compositionally biased region" description="Basic and acidic residues" evidence="2">
    <location>
        <begin position="353"/>
        <end position="372"/>
    </location>
</feature>
<dbReference type="Gene3D" id="2.60.40.640">
    <property type="match status" value="2"/>
</dbReference>
<gene>
    <name evidence="3" type="ORF">ODALV1_LOCUS20965</name>
</gene>
<evidence type="ECO:0000313" key="4">
    <source>
        <dbReference type="Proteomes" id="UP001642540"/>
    </source>
</evidence>
<reference evidence="3 4" key="1">
    <citation type="submission" date="2024-08" db="EMBL/GenBank/DDBJ databases">
        <authorList>
            <person name="Cucini C."/>
            <person name="Frati F."/>
        </authorList>
    </citation>
    <scope>NUCLEOTIDE SEQUENCE [LARGE SCALE GENOMIC DNA]</scope>
</reference>
<evidence type="ECO:0008006" key="5">
    <source>
        <dbReference type="Google" id="ProtNLM"/>
    </source>
</evidence>
<dbReference type="Pfam" id="PF03643">
    <property type="entry name" value="Vps26"/>
    <property type="match status" value="1"/>
</dbReference>
<comment type="caution">
    <text evidence="3">The sequence shown here is derived from an EMBL/GenBank/DDBJ whole genome shotgun (WGS) entry which is preliminary data.</text>
</comment>
<dbReference type="PANTHER" id="PTHR12233">
    <property type="entry name" value="VACUOLAR PROTEIN SORTING 26 RELATED"/>
    <property type="match status" value="1"/>
</dbReference>
<comment type="similarity">
    <text evidence="1">Belongs to the VPS26 family.</text>
</comment>